<comment type="subcellular location">
    <subcellularLocation>
        <location evidence="16">Cell membrane</location>
        <topology evidence="16">Multi-pass membrane protein</topology>
    </subcellularLocation>
</comment>
<evidence type="ECO:0000313" key="19">
    <source>
        <dbReference type="Proteomes" id="UP000244925"/>
    </source>
</evidence>
<evidence type="ECO:0000256" key="10">
    <source>
        <dbReference type="ARBA" id="ARBA00023027"/>
    </source>
</evidence>
<feature type="transmembrane region" description="Helical" evidence="16">
    <location>
        <begin position="94"/>
        <end position="120"/>
    </location>
</feature>
<dbReference type="PANTHER" id="PTHR30578">
    <property type="entry name" value="ELECTRON TRANSPORT COMPLEX PROTEIN RNFD"/>
    <property type="match status" value="1"/>
</dbReference>
<evidence type="ECO:0000256" key="1">
    <source>
        <dbReference type="ARBA" id="ARBA00022448"/>
    </source>
</evidence>
<evidence type="ECO:0000256" key="2">
    <source>
        <dbReference type="ARBA" id="ARBA00022475"/>
    </source>
</evidence>
<feature type="transmembrane region" description="Helical" evidence="16">
    <location>
        <begin position="57"/>
        <end position="74"/>
    </location>
</feature>
<comment type="caution">
    <text evidence="18">The sequence shown here is derived from an EMBL/GenBank/DDBJ whole genome shotgun (WGS) entry which is preliminary data.</text>
</comment>
<evidence type="ECO:0000256" key="5">
    <source>
        <dbReference type="ARBA" id="ARBA00022630"/>
    </source>
</evidence>
<evidence type="ECO:0000256" key="7">
    <source>
        <dbReference type="ARBA" id="ARBA00022692"/>
    </source>
</evidence>
<dbReference type="NCBIfam" id="TIGR01937">
    <property type="entry name" value="nqrB"/>
    <property type="match status" value="1"/>
</dbReference>
<evidence type="ECO:0000256" key="6">
    <source>
        <dbReference type="ARBA" id="ARBA00022643"/>
    </source>
</evidence>
<evidence type="ECO:0000256" key="12">
    <source>
        <dbReference type="ARBA" id="ARBA00023065"/>
    </source>
</evidence>
<dbReference type="HAMAP" id="MF_00426">
    <property type="entry name" value="NqrB"/>
    <property type="match status" value="1"/>
</dbReference>
<dbReference type="NCBIfam" id="NF003756">
    <property type="entry name" value="PRK05349.1"/>
    <property type="match status" value="1"/>
</dbReference>
<comment type="cofactor">
    <cofactor evidence="16 17">
        <name>FMN</name>
        <dbReference type="ChEBI" id="CHEBI:58210"/>
    </cofactor>
</comment>
<dbReference type="RefSeq" id="WP_107035918.1">
    <property type="nucleotide sequence ID" value="NZ_CAONGC010000004.1"/>
</dbReference>
<comment type="caution">
    <text evidence="16">Lacks conserved residue(s) required for the propagation of feature annotation.</text>
</comment>
<reference evidence="19" key="1">
    <citation type="submission" date="2018-02" db="EMBL/GenBank/DDBJ databases">
        <authorList>
            <person name="Clavel T."/>
            <person name="Strowig T."/>
        </authorList>
    </citation>
    <scope>NUCLEOTIDE SEQUENCE [LARGE SCALE GENOMIC DNA]</scope>
    <source>
        <strain evidence="19">DSM 100764</strain>
    </source>
</reference>
<evidence type="ECO:0000256" key="15">
    <source>
        <dbReference type="ARBA" id="ARBA00023201"/>
    </source>
</evidence>
<dbReference type="AlphaFoldDB" id="A0A2V1IZH9"/>
<keyword evidence="3" id="KW-0997">Cell inner membrane</keyword>
<sequence length="403" mass="43659">MSLIKKYLDRARPHFQPGGRFQALHSVFDGVDTFLYTPRDTSRSGVHIHDALDSKRVMIIVVVALLPCLLFGMYNCGYQNYLGSGHADFPFWELMVYGFLAILPKIVVTYLVGLGIEFVVAQWRHEEIQEGFLVTGILIPLICPIETPLWMMALATAFSVIFVKEVFGGTGYNIFNVALVTRAFLFFSYPASMSGDRAFISARPICGLGGTVNFADGISGATPLGQVATHAGGPLEIHNIVGDPVSNWDAFLGLIPGSFGETSTLCIFIGAALLLLTGIASWKVMLSVFAGGLLAGVAVHVLQNSDYPASMLTPWQQIIYGGFAFAAVFMATDPVTAARTGAGKYIYGLLVGVIAVIIRTYNNGYPEGAMLAVLLMNAFAPLIDWCVVQTNINRRLNRVKAKP</sequence>
<comment type="similarity">
    <text evidence="16">Belongs to the NqrB/RnfD family.</text>
</comment>
<keyword evidence="15 16" id="KW-0739">Sodium transport</keyword>
<dbReference type="GO" id="GO:0016655">
    <property type="term" value="F:oxidoreductase activity, acting on NAD(P)H, quinone or similar compound as acceptor"/>
    <property type="evidence" value="ECO:0007669"/>
    <property type="project" value="UniProtKB-UniRule"/>
</dbReference>
<feature type="transmembrane region" description="Helical" evidence="16">
    <location>
        <begin position="368"/>
        <end position="388"/>
    </location>
</feature>
<keyword evidence="10 16" id="KW-0520">NAD</keyword>
<evidence type="ECO:0000256" key="3">
    <source>
        <dbReference type="ARBA" id="ARBA00022519"/>
    </source>
</evidence>
<keyword evidence="14 16" id="KW-0472">Membrane</keyword>
<evidence type="ECO:0000313" key="18">
    <source>
        <dbReference type="EMBL" id="PWB07772.1"/>
    </source>
</evidence>
<keyword evidence="12 16" id="KW-0406">Ion transport</keyword>
<dbReference type="Proteomes" id="UP000244925">
    <property type="component" value="Unassembled WGS sequence"/>
</dbReference>
<dbReference type="InterPro" id="IPR010966">
    <property type="entry name" value="NqrB"/>
</dbReference>
<feature type="transmembrane region" description="Helical" evidence="16">
    <location>
        <begin position="265"/>
        <end position="298"/>
    </location>
</feature>
<dbReference type="GO" id="GO:0006814">
    <property type="term" value="P:sodium ion transport"/>
    <property type="evidence" value="ECO:0007669"/>
    <property type="project" value="UniProtKB-UniRule"/>
</dbReference>
<name>A0A2V1IZH9_9BACT</name>
<comment type="subunit">
    <text evidence="16">Composed of six subunits; NqrA, NqrB, NqrC, NqrD, NqrE and NqrF.</text>
</comment>
<feature type="transmembrane region" description="Helical" evidence="16">
    <location>
        <begin position="345"/>
        <end position="362"/>
    </location>
</feature>
<dbReference type="GO" id="GO:0010181">
    <property type="term" value="F:FMN binding"/>
    <property type="evidence" value="ECO:0007669"/>
    <property type="project" value="InterPro"/>
</dbReference>
<gene>
    <name evidence="16" type="primary">nqrB</name>
    <name evidence="18" type="ORF">C5O25_06455</name>
</gene>
<evidence type="ECO:0000256" key="9">
    <source>
        <dbReference type="ARBA" id="ARBA00022989"/>
    </source>
</evidence>
<keyword evidence="11 16" id="KW-0915">Sodium</keyword>
<organism evidence="18 19">
    <name type="scientific">Paramuribaculum intestinale</name>
    <dbReference type="NCBI Taxonomy" id="2094151"/>
    <lineage>
        <taxon>Bacteria</taxon>
        <taxon>Pseudomonadati</taxon>
        <taxon>Bacteroidota</taxon>
        <taxon>Bacteroidia</taxon>
        <taxon>Bacteroidales</taxon>
        <taxon>Muribaculaceae</taxon>
        <taxon>Paramuribaculum</taxon>
    </lineage>
</organism>
<evidence type="ECO:0000256" key="17">
    <source>
        <dbReference type="PIRSR" id="PIRSR016055-50"/>
    </source>
</evidence>
<keyword evidence="1 16" id="KW-0813">Transport</keyword>
<dbReference type="EC" id="7.2.1.1" evidence="16"/>
<dbReference type="GeneID" id="93425119"/>
<keyword evidence="9 16" id="KW-1133">Transmembrane helix</keyword>
<dbReference type="EMBL" id="PUBV01000010">
    <property type="protein sequence ID" value="PWB07772.1"/>
    <property type="molecule type" value="Genomic_DNA"/>
</dbReference>
<accession>A0A2V1IZH9</accession>
<keyword evidence="5 16" id="KW-0285">Flavoprotein</keyword>
<dbReference type="PANTHER" id="PTHR30578:SF1">
    <property type="entry name" value="NA(+)-TRANSLOCATING NADH-QUINONE REDUCTASE SUBUNIT B"/>
    <property type="match status" value="1"/>
</dbReference>
<proteinExistence type="inferred from homology"/>
<feature type="transmembrane region" description="Helical" evidence="16">
    <location>
        <begin position="132"/>
        <end position="162"/>
    </location>
</feature>
<keyword evidence="6 16" id="KW-0288">FMN</keyword>
<evidence type="ECO:0000256" key="16">
    <source>
        <dbReference type="HAMAP-Rule" id="MF_00426"/>
    </source>
</evidence>
<keyword evidence="13 16" id="KW-0830">Ubiquinone</keyword>
<evidence type="ECO:0000256" key="14">
    <source>
        <dbReference type="ARBA" id="ARBA00023136"/>
    </source>
</evidence>
<keyword evidence="19" id="KW-1185">Reference proteome</keyword>
<protein>
    <recommendedName>
        <fullName evidence="16">Na(+)-translocating NADH-quinone reductase subunit B</fullName>
        <shortName evidence="16">Na(+)-NQR subunit B</shortName>
        <shortName evidence="16">Na(+)-translocating NQR subunit B</shortName>
        <ecNumber evidence="16">7.2.1.1</ecNumber>
    </recommendedName>
    <alternativeName>
        <fullName evidence="16">NQR complex subunit B</fullName>
    </alternativeName>
    <alternativeName>
        <fullName evidence="16">NQR-1 subunit B</fullName>
    </alternativeName>
</protein>
<evidence type="ECO:0000256" key="8">
    <source>
        <dbReference type="ARBA" id="ARBA00022967"/>
    </source>
</evidence>
<comment type="catalytic activity">
    <reaction evidence="16">
        <text>a ubiquinone + n Na(+)(in) + NADH + H(+) = a ubiquinol + n Na(+)(out) + NAD(+)</text>
        <dbReference type="Rhea" id="RHEA:47748"/>
        <dbReference type="Rhea" id="RHEA-COMP:9565"/>
        <dbReference type="Rhea" id="RHEA-COMP:9566"/>
        <dbReference type="ChEBI" id="CHEBI:15378"/>
        <dbReference type="ChEBI" id="CHEBI:16389"/>
        <dbReference type="ChEBI" id="CHEBI:17976"/>
        <dbReference type="ChEBI" id="CHEBI:29101"/>
        <dbReference type="ChEBI" id="CHEBI:57540"/>
        <dbReference type="ChEBI" id="CHEBI:57945"/>
        <dbReference type="EC" id="7.2.1.1"/>
    </reaction>
</comment>
<keyword evidence="4 16" id="KW-0597">Phosphoprotein</keyword>
<dbReference type="PIRSF" id="PIRSF016055">
    <property type="entry name" value="NADH-UbQ_OxRdtase_B_su"/>
    <property type="match status" value="1"/>
</dbReference>
<dbReference type="Pfam" id="PF03116">
    <property type="entry name" value="NQR2_RnfD_RnfE"/>
    <property type="match status" value="1"/>
</dbReference>
<keyword evidence="7 16" id="KW-0812">Transmembrane</keyword>
<comment type="function">
    <text evidence="16">NQR complex catalyzes the reduction of ubiquinone-1 to ubiquinol by two successive reactions, coupled with the transport of Na(+) ions from the cytoplasm to the periplasm. NqrA to NqrE are probably involved in the second step, the conversion of ubisemiquinone to ubiquinol.</text>
</comment>
<keyword evidence="2 16" id="KW-1003">Cell membrane</keyword>
<evidence type="ECO:0000256" key="4">
    <source>
        <dbReference type="ARBA" id="ARBA00022553"/>
    </source>
</evidence>
<evidence type="ECO:0000256" key="13">
    <source>
        <dbReference type="ARBA" id="ARBA00023075"/>
    </source>
</evidence>
<dbReference type="GO" id="GO:0022904">
    <property type="term" value="P:respiratory electron transport chain"/>
    <property type="evidence" value="ECO:0007669"/>
    <property type="project" value="InterPro"/>
</dbReference>
<dbReference type="GO" id="GO:0005886">
    <property type="term" value="C:plasma membrane"/>
    <property type="evidence" value="ECO:0007669"/>
    <property type="project" value="UniProtKB-SubCell"/>
</dbReference>
<evidence type="ECO:0000256" key="11">
    <source>
        <dbReference type="ARBA" id="ARBA00023053"/>
    </source>
</evidence>
<dbReference type="InterPro" id="IPR004338">
    <property type="entry name" value="NqrB/RnfD"/>
</dbReference>
<feature type="transmembrane region" description="Helical" evidence="16">
    <location>
        <begin position="318"/>
        <end position="338"/>
    </location>
</feature>
<feature type="modified residue" description="FMN phosphoryl threonine" evidence="16 17">
    <location>
        <position position="222"/>
    </location>
</feature>
<keyword evidence="8 16" id="KW-1278">Translocase</keyword>
<dbReference type="GO" id="GO:0055085">
    <property type="term" value="P:transmembrane transport"/>
    <property type="evidence" value="ECO:0007669"/>
    <property type="project" value="InterPro"/>
</dbReference>